<evidence type="ECO:0000313" key="1">
    <source>
        <dbReference type="EMBL" id="CAF1142262.1"/>
    </source>
</evidence>
<dbReference type="Proteomes" id="UP000663829">
    <property type="component" value="Unassembled WGS sequence"/>
</dbReference>
<dbReference type="Gene3D" id="3.30.460.10">
    <property type="entry name" value="Beta Polymerase, domain 2"/>
    <property type="match status" value="1"/>
</dbReference>
<proteinExistence type="predicted"/>
<evidence type="ECO:0000313" key="2">
    <source>
        <dbReference type="EMBL" id="CAF3905979.1"/>
    </source>
</evidence>
<comment type="caution">
    <text evidence="1">The sequence shown here is derived from an EMBL/GenBank/DDBJ whole genome shotgun (WGS) entry which is preliminary data.</text>
</comment>
<dbReference type="InterPro" id="IPR007344">
    <property type="entry name" value="GrpB/CoaE"/>
</dbReference>
<dbReference type="Proteomes" id="UP000681722">
    <property type="component" value="Unassembled WGS sequence"/>
</dbReference>
<protein>
    <submittedName>
        <fullName evidence="1">Uncharacterized protein</fullName>
    </submittedName>
</protein>
<dbReference type="EMBL" id="CAJOBC010006635">
    <property type="protein sequence ID" value="CAF3905979.1"/>
    <property type="molecule type" value="Genomic_DNA"/>
</dbReference>
<gene>
    <name evidence="1" type="ORF">GPM918_LOCUS20748</name>
    <name evidence="2" type="ORF">SRO942_LOCUS20748</name>
</gene>
<dbReference type="EMBL" id="CAJNOQ010006635">
    <property type="protein sequence ID" value="CAF1142262.1"/>
    <property type="molecule type" value="Genomic_DNA"/>
</dbReference>
<dbReference type="PANTHER" id="PTHR34822">
    <property type="entry name" value="GRPB DOMAIN PROTEIN (AFU_ORTHOLOGUE AFUA_1G01530)"/>
    <property type="match status" value="1"/>
</dbReference>
<dbReference type="OrthoDB" id="630895at2759"/>
<dbReference type="InterPro" id="IPR043519">
    <property type="entry name" value="NT_sf"/>
</dbReference>
<accession>A0A814S518</accession>
<organism evidence="1 3">
    <name type="scientific">Didymodactylos carnosus</name>
    <dbReference type="NCBI Taxonomy" id="1234261"/>
    <lineage>
        <taxon>Eukaryota</taxon>
        <taxon>Metazoa</taxon>
        <taxon>Spiralia</taxon>
        <taxon>Gnathifera</taxon>
        <taxon>Rotifera</taxon>
        <taxon>Eurotatoria</taxon>
        <taxon>Bdelloidea</taxon>
        <taxon>Philodinida</taxon>
        <taxon>Philodinidae</taxon>
        <taxon>Didymodactylos</taxon>
    </lineage>
</organism>
<keyword evidence="3" id="KW-1185">Reference proteome</keyword>
<reference evidence="1" key="1">
    <citation type="submission" date="2021-02" db="EMBL/GenBank/DDBJ databases">
        <authorList>
            <person name="Nowell W R."/>
        </authorList>
    </citation>
    <scope>NUCLEOTIDE SEQUENCE</scope>
</reference>
<evidence type="ECO:0000313" key="3">
    <source>
        <dbReference type="Proteomes" id="UP000663829"/>
    </source>
</evidence>
<dbReference type="SUPFAM" id="SSF81301">
    <property type="entry name" value="Nucleotidyltransferase"/>
    <property type="match status" value="1"/>
</dbReference>
<dbReference type="AlphaFoldDB" id="A0A814S518"/>
<sequence>MNSNKAFVIRSKLPISAALSERRTCIVHIYRNSYNVDNDKLKRLKVCDVTVEDHGDKDETIGVWCWYDARSLDIVEYDLEWPNIYKNEYTKIMQCLEENVVDHHQTLLAEIYHIGSTSIEGMCSKLHIDILILKANIRGNLGIIKADDIQVALQKLGYKEVYNGTNARANALYINVRLIVV</sequence>
<dbReference type="Pfam" id="PF04229">
    <property type="entry name" value="GrpB"/>
    <property type="match status" value="1"/>
</dbReference>
<dbReference type="PANTHER" id="PTHR34822:SF1">
    <property type="entry name" value="GRPB FAMILY PROTEIN"/>
    <property type="match status" value="1"/>
</dbReference>
<name>A0A814S518_9BILA</name>